<keyword evidence="2" id="KW-1185">Reference proteome</keyword>
<evidence type="ECO:0000313" key="2">
    <source>
        <dbReference type="Proteomes" id="UP001497644"/>
    </source>
</evidence>
<accession>A0AAV2P6G9</accession>
<proteinExistence type="predicted"/>
<dbReference type="AlphaFoldDB" id="A0AAV2P6G9"/>
<organism evidence="1 2">
    <name type="scientific">Lasius platythorax</name>
    <dbReference type="NCBI Taxonomy" id="488582"/>
    <lineage>
        <taxon>Eukaryota</taxon>
        <taxon>Metazoa</taxon>
        <taxon>Ecdysozoa</taxon>
        <taxon>Arthropoda</taxon>
        <taxon>Hexapoda</taxon>
        <taxon>Insecta</taxon>
        <taxon>Pterygota</taxon>
        <taxon>Neoptera</taxon>
        <taxon>Endopterygota</taxon>
        <taxon>Hymenoptera</taxon>
        <taxon>Apocrita</taxon>
        <taxon>Aculeata</taxon>
        <taxon>Formicoidea</taxon>
        <taxon>Formicidae</taxon>
        <taxon>Formicinae</taxon>
        <taxon>Lasius</taxon>
        <taxon>Lasius</taxon>
    </lineage>
</organism>
<evidence type="ECO:0008006" key="3">
    <source>
        <dbReference type="Google" id="ProtNLM"/>
    </source>
</evidence>
<protein>
    <recommendedName>
        <fullName evidence="3">Secreted protein</fullName>
    </recommendedName>
</protein>
<dbReference type="EMBL" id="OZ034831">
    <property type="protein sequence ID" value="CAL1688524.1"/>
    <property type="molecule type" value="Genomic_DNA"/>
</dbReference>
<gene>
    <name evidence="1" type="ORF">LPLAT_LOCUS13573</name>
</gene>
<name>A0AAV2P6G9_9HYME</name>
<sequence>MSAKSLCDCIRAASSLLIIVIHLSSRAETSMPARPQLQCRILSEFTQHHRYIINKSYQLEDYSEKDEIYIDTM</sequence>
<reference evidence="1" key="1">
    <citation type="submission" date="2024-04" db="EMBL/GenBank/DDBJ databases">
        <authorList>
            <consortium name="Molecular Ecology Group"/>
        </authorList>
    </citation>
    <scope>NUCLEOTIDE SEQUENCE</scope>
</reference>
<evidence type="ECO:0000313" key="1">
    <source>
        <dbReference type="EMBL" id="CAL1688524.1"/>
    </source>
</evidence>
<dbReference type="Proteomes" id="UP001497644">
    <property type="component" value="Chromosome 8"/>
</dbReference>